<dbReference type="Gene3D" id="3.40.190.150">
    <property type="entry name" value="Bordetella uptake gene, domain 1"/>
    <property type="match status" value="1"/>
</dbReference>
<comment type="similarity">
    <text evidence="1">Belongs to the UPF0065 (bug) family.</text>
</comment>
<reference evidence="3" key="1">
    <citation type="submission" date="2021-03" db="EMBL/GenBank/DDBJ databases">
        <authorList>
            <person name="So Y."/>
        </authorList>
    </citation>
    <scope>NUCLEOTIDE SEQUENCE</scope>
    <source>
        <strain evidence="3">SG15</strain>
    </source>
</reference>
<protein>
    <submittedName>
        <fullName evidence="3">Tripartite tricarboxylate transporter substrate binding protein</fullName>
    </submittedName>
</protein>
<dbReference type="InterPro" id="IPR042100">
    <property type="entry name" value="Bug_dom1"/>
</dbReference>
<sequence>MNEMTLGRRALMGAGLAAALPLPALAAYPDRALRWVVAYAAGGGTDVLARLVGATLSQRLGQPVVIENRPGGATNVGAEFTAKAPADGYTVMTADNGTLIFNTALFKRLPYDPARDFRPVGLMARFPLFLVTGEKPAAANVQELIGKTKASPVDCATAGIGSPHHLAMERLAREAGVRFNHVPYRGAAPALNDLIAGNVPLMVLDYPSGAEYLRSGKVKALAVFSPQPVEDMPGVPTIQAALSLRGFEAFAWQGVVAPKATPDAVVAQLTKELDATMKDPAVRARMQQIGLEPLTGGPAEFEALLERERGVWLPLIRDLGITLD</sequence>
<dbReference type="Pfam" id="PF03401">
    <property type="entry name" value="TctC"/>
    <property type="match status" value="1"/>
</dbReference>
<dbReference type="SUPFAM" id="SSF53850">
    <property type="entry name" value="Periplasmic binding protein-like II"/>
    <property type="match status" value="1"/>
</dbReference>
<dbReference type="RefSeq" id="WP_209373444.1">
    <property type="nucleotide sequence ID" value="NZ_JAGIZA010000005.1"/>
</dbReference>
<name>A0A940S7N5_9PROT</name>
<organism evidence="3 4">
    <name type="scientific">Roseomonas indoligenes</name>
    <dbReference type="NCBI Taxonomy" id="2820811"/>
    <lineage>
        <taxon>Bacteria</taxon>
        <taxon>Pseudomonadati</taxon>
        <taxon>Pseudomonadota</taxon>
        <taxon>Alphaproteobacteria</taxon>
        <taxon>Acetobacterales</taxon>
        <taxon>Roseomonadaceae</taxon>
        <taxon>Roseomonas</taxon>
    </lineage>
</organism>
<evidence type="ECO:0000313" key="4">
    <source>
        <dbReference type="Proteomes" id="UP000677537"/>
    </source>
</evidence>
<evidence type="ECO:0000256" key="2">
    <source>
        <dbReference type="SAM" id="SignalP"/>
    </source>
</evidence>
<dbReference type="PANTHER" id="PTHR42928:SF5">
    <property type="entry name" value="BLR1237 PROTEIN"/>
    <property type="match status" value="1"/>
</dbReference>
<dbReference type="EMBL" id="JAGIZA010000005">
    <property type="protein sequence ID" value="MBP0493273.1"/>
    <property type="molecule type" value="Genomic_DNA"/>
</dbReference>
<evidence type="ECO:0000313" key="3">
    <source>
        <dbReference type="EMBL" id="MBP0493273.1"/>
    </source>
</evidence>
<feature type="chain" id="PRO_5037831630" evidence="2">
    <location>
        <begin position="27"/>
        <end position="324"/>
    </location>
</feature>
<evidence type="ECO:0000256" key="1">
    <source>
        <dbReference type="ARBA" id="ARBA00006987"/>
    </source>
</evidence>
<dbReference type="Proteomes" id="UP000677537">
    <property type="component" value="Unassembled WGS sequence"/>
</dbReference>
<keyword evidence="4" id="KW-1185">Reference proteome</keyword>
<proteinExistence type="inferred from homology"/>
<accession>A0A940S7N5</accession>
<dbReference type="PIRSF" id="PIRSF017082">
    <property type="entry name" value="YflP"/>
    <property type="match status" value="1"/>
</dbReference>
<dbReference type="AlphaFoldDB" id="A0A940S7N5"/>
<gene>
    <name evidence="3" type="ORF">J5Y10_10850</name>
</gene>
<dbReference type="PROSITE" id="PS51318">
    <property type="entry name" value="TAT"/>
    <property type="match status" value="1"/>
</dbReference>
<dbReference type="InterPro" id="IPR006311">
    <property type="entry name" value="TAT_signal"/>
</dbReference>
<dbReference type="CDD" id="cd07012">
    <property type="entry name" value="PBP2_Bug_TTT"/>
    <property type="match status" value="1"/>
</dbReference>
<keyword evidence="2" id="KW-0732">Signal</keyword>
<dbReference type="PANTHER" id="PTHR42928">
    <property type="entry name" value="TRICARBOXYLATE-BINDING PROTEIN"/>
    <property type="match status" value="1"/>
</dbReference>
<comment type="caution">
    <text evidence="3">The sequence shown here is derived from an EMBL/GenBank/DDBJ whole genome shotgun (WGS) entry which is preliminary data.</text>
</comment>
<feature type="signal peptide" evidence="2">
    <location>
        <begin position="1"/>
        <end position="26"/>
    </location>
</feature>
<dbReference type="InterPro" id="IPR005064">
    <property type="entry name" value="BUG"/>
</dbReference>
<dbReference type="Gene3D" id="3.40.190.10">
    <property type="entry name" value="Periplasmic binding protein-like II"/>
    <property type="match status" value="1"/>
</dbReference>